<sequence length="143" mass="14417">MPRVSTSRASVRPAADSSPLSGATVTAGSRLSSAPTRAARRSSRRTLSSTVAAGISPLSTAATSASPHGPSGPGITRSCAAAAERSDRTAVQSEITTPSNPHTPLSGSARRSFSLMVTPPTALYALMTVQVPASTTVRSNGAR</sequence>
<name>A0A1J5Q2K5_9ZZZZ</name>
<dbReference type="AlphaFoldDB" id="A0A1J5Q2K5"/>
<proteinExistence type="predicted"/>
<comment type="caution">
    <text evidence="2">The sequence shown here is derived from an EMBL/GenBank/DDBJ whole genome shotgun (WGS) entry which is preliminary data.</text>
</comment>
<dbReference type="EMBL" id="MLJW01001504">
    <property type="protein sequence ID" value="OIQ77934.1"/>
    <property type="molecule type" value="Genomic_DNA"/>
</dbReference>
<reference evidence="2" key="1">
    <citation type="submission" date="2016-10" db="EMBL/GenBank/DDBJ databases">
        <title>Sequence of Gallionella enrichment culture.</title>
        <authorList>
            <person name="Poehlein A."/>
            <person name="Muehling M."/>
            <person name="Daniel R."/>
        </authorList>
    </citation>
    <scope>NUCLEOTIDE SEQUENCE</scope>
</reference>
<organism evidence="2">
    <name type="scientific">mine drainage metagenome</name>
    <dbReference type="NCBI Taxonomy" id="410659"/>
    <lineage>
        <taxon>unclassified sequences</taxon>
        <taxon>metagenomes</taxon>
        <taxon>ecological metagenomes</taxon>
    </lineage>
</organism>
<feature type="region of interest" description="Disordered" evidence="1">
    <location>
        <begin position="1"/>
        <end position="112"/>
    </location>
</feature>
<feature type="compositionally biased region" description="Polar residues" evidence="1">
    <location>
        <begin position="89"/>
        <end position="111"/>
    </location>
</feature>
<accession>A0A1J5Q2K5</accession>
<gene>
    <name evidence="2" type="ORF">GALL_403680</name>
</gene>
<evidence type="ECO:0000256" key="1">
    <source>
        <dbReference type="SAM" id="MobiDB-lite"/>
    </source>
</evidence>
<evidence type="ECO:0000313" key="2">
    <source>
        <dbReference type="EMBL" id="OIQ77934.1"/>
    </source>
</evidence>
<protein>
    <submittedName>
        <fullName evidence="2">Uncharacterized protein</fullName>
    </submittedName>
</protein>
<feature type="compositionally biased region" description="Polar residues" evidence="1">
    <location>
        <begin position="18"/>
        <end position="27"/>
    </location>
</feature>